<keyword evidence="3" id="KW-1185">Reference proteome</keyword>
<accession>A0A4Q9PK34</accession>
<evidence type="ECO:0000313" key="3">
    <source>
        <dbReference type="Proteomes" id="UP000292082"/>
    </source>
</evidence>
<reference evidence="2 3" key="1">
    <citation type="submission" date="2019-01" db="EMBL/GenBank/DDBJ databases">
        <title>Draft genome sequences of three monokaryotic isolates of the white-rot basidiomycete fungus Dichomitus squalens.</title>
        <authorList>
            <consortium name="DOE Joint Genome Institute"/>
            <person name="Lopez S.C."/>
            <person name="Andreopoulos B."/>
            <person name="Pangilinan J."/>
            <person name="Lipzen A."/>
            <person name="Riley R."/>
            <person name="Ahrendt S."/>
            <person name="Ng V."/>
            <person name="Barry K."/>
            <person name="Daum C."/>
            <person name="Grigoriev I.V."/>
            <person name="Hilden K.S."/>
            <person name="Makela M.R."/>
            <person name="de Vries R.P."/>
        </authorList>
    </citation>
    <scope>NUCLEOTIDE SEQUENCE [LARGE SCALE GENOMIC DNA]</scope>
    <source>
        <strain evidence="2 3">CBS 464.89</strain>
    </source>
</reference>
<dbReference type="AlphaFoldDB" id="A0A4Q9PK34"/>
<dbReference type="EMBL" id="ML145187">
    <property type="protein sequence ID" value="TBU54500.1"/>
    <property type="molecule type" value="Genomic_DNA"/>
</dbReference>
<evidence type="ECO:0000256" key="1">
    <source>
        <dbReference type="SAM" id="MobiDB-lite"/>
    </source>
</evidence>
<name>A0A4Q9PK34_9APHY</name>
<gene>
    <name evidence="2" type="ORF">BD310DRAFT_935739</name>
</gene>
<organism evidence="2 3">
    <name type="scientific">Dichomitus squalens</name>
    <dbReference type="NCBI Taxonomy" id="114155"/>
    <lineage>
        <taxon>Eukaryota</taxon>
        <taxon>Fungi</taxon>
        <taxon>Dikarya</taxon>
        <taxon>Basidiomycota</taxon>
        <taxon>Agaricomycotina</taxon>
        <taxon>Agaricomycetes</taxon>
        <taxon>Polyporales</taxon>
        <taxon>Polyporaceae</taxon>
        <taxon>Dichomitus</taxon>
    </lineage>
</organism>
<dbReference type="Proteomes" id="UP000292082">
    <property type="component" value="Unassembled WGS sequence"/>
</dbReference>
<protein>
    <submittedName>
        <fullName evidence="2">Uncharacterized protein</fullName>
    </submittedName>
</protein>
<proteinExistence type="predicted"/>
<sequence length="138" mass="15300">MCPAMRLRGAHRLCPSAFKRDIKRASHRYQDIEDQGESGITTRADDGQTRSALDCMDHGHVDLCASRRPSILDKLGGFAAVRVRPKGLWHAQFSQGGPLQPTLDWYGKEAISEGAGEMHVAEGDQRERGQQASRMLDL</sequence>
<feature type="region of interest" description="Disordered" evidence="1">
    <location>
        <begin position="117"/>
        <end position="138"/>
    </location>
</feature>
<evidence type="ECO:0000313" key="2">
    <source>
        <dbReference type="EMBL" id="TBU54500.1"/>
    </source>
</evidence>
<feature type="compositionally biased region" description="Basic and acidic residues" evidence="1">
    <location>
        <begin position="119"/>
        <end position="129"/>
    </location>
</feature>